<dbReference type="AlphaFoldDB" id="A0A2P1PTB2"/>
<name>A0A2P1PTB2_9GAMM</name>
<evidence type="ECO:0000256" key="2">
    <source>
        <dbReference type="SAM" id="Phobius"/>
    </source>
</evidence>
<dbReference type="Pfam" id="PF00114">
    <property type="entry name" value="Pilin"/>
    <property type="match status" value="1"/>
</dbReference>
<keyword evidence="2" id="KW-0812">Transmembrane</keyword>
<dbReference type="InterPro" id="IPR001082">
    <property type="entry name" value="Pilin"/>
</dbReference>
<dbReference type="RefSeq" id="WP_106891991.1">
    <property type="nucleotide sequence ID" value="NZ_CP027860.1"/>
</dbReference>
<dbReference type="InterPro" id="IPR045584">
    <property type="entry name" value="Pilin-like"/>
</dbReference>
<dbReference type="Proteomes" id="UP000241074">
    <property type="component" value="Chromosome"/>
</dbReference>
<dbReference type="SUPFAM" id="SSF54523">
    <property type="entry name" value="Pili subunits"/>
    <property type="match status" value="1"/>
</dbReference>
<dbReference type="GO" id="GO:0007155">
    <property type="term" value="P:cell adhesion"/>
    <property type="evidence" value="ECO:0007669"/>
    <property type="project" value="InterPro"/>
</dbReference>
<evidence type="ECO:0000256" key="1">
    <source>
        <dbReference type="ARBA" id="ARBA00005233"/>
    </source>
</evidence>
<gene>
    <name evidence="3" type="ORF">C7S18_13060</name>
</gene>
<reference evidence="3 4" key="1">
    <citation type="submission" date="2018-03" db="EMBL/GenBank/DDBJ databases">
        <title>Ahniella affigens gen. nov., sp. nov., a gammaproteobacterium isolated from sandy soil near a stream.</title>
        <authorList>
            <person name="Ko Y."/>
            <person name="Kim J.-H."/>
        </authorList>
    </citation>
    <scope>NUCLEOTIDE SEQUENCE [LARGE SCALE GENOMIC DNA]</scope>
    <source>
        <strain evidence="3 4">D13</strain>
    </source>
</reference>
<evidence type="ECO:0000313" key="3">
    <source>
        <dbReference type="EMBL" id="AVP98071.1"/>
    </source>
</evidence>
<dbReference type="KEGG" id="xba:C7S18_13060"/>
<feature type="transmembrane region" description="Helical" evidence="2">
    <location>
        <begin position="20"/>
        <end position="39"/>
    </location>
</feature>
<organism evidence="3 4">
    <name type="scientific">Ahniella affigens</name>
    <dbReference type="NCBI Taxonomy" id="2021234"/>
    <lineage>
        <taxon>Bacteria</taxon>
        <taxon>Pseudomonadati</taxon>
        <taxon>Pseudomonadota</taxon>
        <taxon>Gammaproteobacteria</taxon>
        <taxon>Lysobacterales</taxon>
        <taxon>Rhodanobacteraceae</taxon>
        <taxon>Ahniella</taxon>
    </lineage>
</organism>
<evidence type="ECO:0000313" key="4">
    <source>
        <dbReference type="Proteomes" id="UP000241074"/>
    </source>
</evidence>
<accession>A0A2P1PTB2</accession>
<dbReference type="Gene3D" id="3.30.700.10">
    <property type="entry name" value="Glycoprotein, Type 4 Pilin"/>
    <property type="match status" value="1"/>
</dbReference>
<protein>
    <submittedName>
        <fullName evidence="3">Uncharacterized protein</fullName>
    </submittedName>
</protein>
<keyword evidence="4" id="KW-1185">Reference proteome</keyword>
<dbReference type="GO" id="GO:0009289">
    <property type="term" value="C:pilus"/>
    <property type="evidence" value="ECO:0007669"/>
    <property type="project" value="InterPro"/>
</dbReference>
<comment type="similarity">
    <text evidence="1">Belongs to the N-Me-Phe pilin family.</text>
</comment>
<keyword evidence="2" id="KW-0472">Membrane</keyword>
<reference evidence="3 4" key="2">
    <citation type="submission" date="2018-03" db="EMBL/GenBank/DDBJ databases">
        <authorList>
            <person name="Keele B.F."/>
        </authorList>
    </citation>
    <scope>NUCLEOTIDE SEQUENCE [LARGE SCALE GENOMIC DNA]</scope>
    <source>
        <strain evidence="3 4">D13</strain>
    </source>
</reference>
<keyword evidence="2" id="KW-1133">Transmembrane helix</keyword>
<dbReference type="EMBL" id="CP027860">
    <property type="protein sequence ID" value="AVP98071.1"/>
    <property type="molecule type" value="Genomic_DNA"/>
</dbReference>
<proteinExistence type="inferred from homology"/>
<sequence>MATSGEPNAELARSLQHLKWMVLALIGVQVIAFSAWMWVHRSDFGAGAVPLAPAPDAPNAVLESLNREPMPPLGSLPDEVRWMSQTARIGFGEYLANTGGVPPADNAALGLAPPESYAGRHVKSVTVQGDGKIVLAFQPRSGRSDFYLTWTSDYRRDTGMSLWRCETNLLEIRQFLTECEVVEAKPAAH</sequence>